<evidence type="ECO:0000313" key="4">
    <source>
        <dbReference type="Proteomes" id="UP000001601"/>
    </source>
</evidence>
<dbReference type="Gene3D" id="1.10.287.70">
    <property type="match status" value="1"/>
</dbReference>
<dbReference type="AlphaFoldDB" id="A3XKB5"/>
<proteinExistence type="predicted"/>
<feature type="domain" description="Potassium channel" evidence="2">
    <location>
        <begin position="115"/>
        <end position="186"/>
    </location>
</feature>
<feature type="transmembrane region" description="Helical" evidence="1">
    <location>
        <begin position="30"/>
        <end position="49"/>
    </location>
</feature>
<feature type="transmembrane region" description="Helical" evidence="1">
    <location>
        <begin position="90"/>
        <end position="113"/>
    </location>
</feature>
<reference evidence="3 4" key="1">
    <citation type="journal article" date="2007" name="Nature">
        <title>Light stimulates growth of proteorhodopsin-containing marine Flavobacteria.</title>
        <authorList>
            <person name="Gomez-Consarnau L."/>
            <person name="Gonzalez J.M."/>
            <person name="Coll-Llado M."/>
            <person name="Gourdon P."/>
            <person name="Pascher T."/>
            <person name="Neutze R."/>
            <person name="Pedros-Alio C."/>
            <person name="Pinhassi J."/>
        </authorList>
    </citation>
    <scope>NUCLEOTIDE SEQUENCE [LARGE SCALE GENOMIC DNA]</scope>
    <source>
        <strain evidence="3 4">MED217</strain>
    </source>
</reference>
<dbReference type="STRING" id="398720.MED217_02615"/>
<keyword evidence="1" id="KW-0472">Membrane</keyword>
<organism evidence="3 4">
    <name type="scientific">Leeuwenhoekiella blandensis (strain CECT 7118 / CCUG 51940 / KCTC 22103 / MED217)</name>
    <name type="common">Flavobacterium sp. (strain MED217)</name>
    <dbReference type="NCBI Taxonomy" id="398720"/>
    <lineage>
        <taxon>Bacteria</taxon>
        <taxon>Pseudomonadati</taxon>
        <taxon>Bacteroidota</taxon>
        <taxon>Flavobacteriia</taxon>
        <taxon>Flavobacteriales</taxon>
        <taxon>Flavobacteriaceae</taxon>
        <taxon>Leeuwenhoekiella</taxon>
    </lineage>
</organism>
<gene>
    <name evidence="3" type="ORF">MED217_02615</name>
</gene>
<evidence type="ECO:0000313" key="3">
    <source>
        <dbReference type="EMBL" id="EAQ50007.1"/>
    </source>
</evidence>
<feature type="transmembrane region" description="Helical" evidence="1">
    <location>
        <begin position="55"/>
        <end position="78"/>
    </location>
</feature>
<dbReference type="InterPro" id="IPR013099">
    <property type="entry name" value="K_chnl_dom"/>
</dbReference>
<evidence type="ECO:0000259" key="2">
    <source>
        <dbReference type="Pfam" id="PF07885"/>
    </source>
</evidence>
<dbReference type="eggNOG" id="ENOG502ZBX9">
    <property type="taxonomic scope" value="Bacteria"/>
</dbReference>
<dbReference type="Pfam" id="PF07885">
    <property type="entry name" value="Ion_trans_2"/>
    <property type="match status" value="1"/>
</dbReference>
<dbReference type="Proteomes" id="UP000001601">
    <property type="component" value="Unassembled WGS sequence"/>
</dbReference>
<name>A3XKB5_LEEBM</name>
<dbReference type="HOGENOM" id="CLU_1501228_0_0_10"/>
<keyword evidence="4" id="KW-1185">Reference proteome</keyword>
<accession>A3XKB5</accession>
<dbReference type="EMBL" id="AANC01000003">
    <property type="protein sequence ID" value="EAQ50007.1"/>
    <property type="molecule type" value="Genomic_DNA"/>
</dbReference>
<feature type="transmembrane region" description="Helical" evidence="1">
    <location>
        <begin position="133"/>
        <end position="153"/>
    </location>
</feature>
<evidence type="ECO:0000256" key="1">
    <source>
        <dbReference type="SAM" id="Phobius"/>
    </source>
</evidence>
<feature type="transmembrane region" description="Helical" evidence="1">
    <location>
        <begin position="165"/>
        <end position="185"/>
    </location>
</feature>
<sequence length="192" mass="21581">MIKGLIKVNKEDMAKTPESTSFYEQLFKKVLFTTSVVVVLSLSYVLWVNENPDSLFLPVLVVGLAFVKTIFIVRLTFLQLSKIIGESHQLTHVLTLFAVLIVLIILSFSADYLALYVLNSENFKSATSINGSFLLEFFEFTYFSLITFSSVGFGDIVPLTISGKLLVIMEVFLSFFVLVFGIANINRIHVDK</sequence>
<keyword evidence="1" id="KW-0812">Transmembrane</keyword>
<keyword evidence="1" id="KW-1133">Transmembrane helix</keyword>
<dbReference type="SUPFAM" id="SSF81324">
    <property type="entry name" value="Voltage-gated potassium channels"/>
    <property type="match status" value="1"/>
</dbReference>
<comment type="caution">
    <text evidence="3">The sequence shown here is derived from an EMBL/GenBank/DDBJ whole genome shotgun (WGS) entry which is preliminary data.</text>
</comment>
<protein>
    <recommendedName>
        <fullName evidence="2">Potassium channel domain-containing protein</fullName>
    </recommendedName>
</protein>